<organism evidence="1 2">
    <name type="scientific">Paraglaciecola hydrolytica</name>
    <dbReference type="NCBI Taxonomy" id="1799789"/>
    <lineage>
        <taxon>Bacteria</taxon>
        <taxon>Pseudomonadati</taxon>
        <taxon>Pseudomonadota</taxon>
        <taxon>Gammaproteobacteria</taxon>
        <taxon>Alteromonadales</taxon>
        <taxon>Alteromonadaceae</taxon>
        <taxon>Paraglaciecola</taxon>
    </lineage>
</organism>
<dbReference type="InterPro" id="IPR037217">
    <property type="entry name" value="Trp/Indoleamine_2_3_dOase-like"/>
</dbReference>
<dbReference type="GO" id="GO:0020037">
    <property type="term" value="F:heme binding"/>
    <property type="evidence" value="ECO:0007669"/>
    <property type="project" value="InterPro"/>
</dbReference>
<dbReference type="AlphaFoldDB" id="A0A136A3A7"/>
<dbReference type="OrthoDB" id="9776847at2"/>
<dbReference type="Gene3D" id="1.20.58.480">
    <property type="match status" value="2"/>
</dbReference>
<dbReference type="SUPFAM" id="SSF140959">
    <property type="entry name" value="Indolic compounds 2,3-dioxygenase-like"/>
    <property type="match status" value="1"/>
</dbReference>
<evidence type="ECO:0000313" key="2">
    <source>
        <dbReference type="Proteomes" id="UP000070299"/>
    </source>
</evidence>
<dbReference type="STRING" id="1799789.AX660_06780"/>
<sequence>MFRTKYSALIESPAMLDYGVYLNCERLLSCQKPLDKLCNGDELQFQIVHQVEELWMKLMIYSLIDVLELMEKQHTLKVLNLMQRVNFIQRMMTQQLDLLETMSPKEYQEIRLQLGNGSGQESPGFRTLLKIPADLWEVFNEQYLVKRGKTVEQIYDSEFAHDDSYAIAEALVEFDEQLQKFRSNHIFLIQRSIGMASKSLKGRPVELLQTGAKHRFFPELWDIRSRMTDTWGGSYGTVRESISQCPFHSAES</sequence>
<dbReference type="GO" id="GO:0019442">
    <property type="term" value="P:L-tryptophan catabolic process to acetyl-CoA"/>
    <property type="evidence" value="ECO:0007669"/>
    <property type="project" value="TreeGrafter"/>
</dbReference>
<dbReference type="GO" id="GO:0046872">
    <property type="term" value="F:metal ion binding"/>
    <property type="evidence" value="ECO:0007669"/>
    <property type="project" value="InterPro"/>
</dbReference>
<dbReference type="PANTHER" id="PTHR10138">
    <property type="entry name" value="TRYPTOPHAN 2,3-DIOXYGENASE"/>
    <property type="match status" value="1"/>
</dbReference>
<evidence type="ECO:0000313" key="1">
    <source>
        <dbReference type="EMBL" id="KXI29739.1"/>
    </source>
</evidence>
<dbReference type="Proteomes" id="UP000070299">
    <property type="component" value="Unassembled WGS sequence"/>
</dbReference>
<name>A0A136A3A7_9ALTE</name>
<protein>
    <submittedName>
        <fullName evidence="1">Tryptophan 2,3-dioxygenase</fullName>
    </submittedName>
</protein>
<reference evidence="2" key="1">
    <citation type="submission" date="2016-02" db="EMBL/GenBank/DDBJ databases">
        <authorList>
            <person name="Schultz-Johansen M."/>
            <person name="Glaring M.A."/>
            <person name="Bech P.K."/>
            <person name="Stougaard P."/>
        </authorList>
    </citation>
    <scope>NUCLEOTIDE SEQUENCE [LARGE SCALE GENOMIC DNA]</scope>
    <source>
        <strain evidence="2">S66</strain>
    </source>
</reference>
<comment type="caution">
    <text evidence="1">The sequence shown here is derived from an EMBL/GenBank/DDBJ whole genome shotgun (WGS) entry which is preliminary data.</text>
</comment>
<keyword evidence="1" id="KW-0560">Oxidoreductase</keyword>
<dbReference type="InterPro" id="IPR004981">
    <property type="entry name" value="Trp_2_3_dOase"/>
</dbReference>
<dbReference type="PANTHER" id="PTHR10138:SF0">
    <property type="entry name" value="TRYPTOPHAN 2,3-DIOXYGENASE"/>
    <property type="match status" value="1"/>
</dbReference>
<keyword evidence="1" id="KW-0223">Dioxygenase</keyword>
<dbReference type="EMBL" id="LSNE01000003">
    <property type="protein sequence ID" value="KXI29739.1"/>
    <property type="molecule type" value="Genomic_DNA"/>
</dbReference>
<gene>
    <name evidence="1" type="ORF">AX660_06780</name>
</gene>
<dbReference type="GO" id="GO:0019441">
    <property type="term" value="P:L-tryptophan catabolic process to kynurenine"/>
    <property type="evidence" value="ECO:0007669"/>
    <property type="project" value="InterPro"/>
</dbReference>
<proteinExistence type="predicted"/>
<accession>A0A136A3A7</accession>
<dbReference type="RefSeq" id="WP_068372790.1">
    <property type="nucleotide sequence ID" value="NZ_LSNE01000003.1"/>
</dbReference>
<dbReference type="Pfam" id="PF03301">
    <property type="entry name" value="Trp_dioxygenase"/>
    <property type="match status" value="1"/>
</dbReference>
<dbReference type="GO" id="GO:0004833">
    <property type="term" value="F:L-tryptophan 2,3-dioxygenase activity"/>
    <property type="evidence" value="ECO:0007669"/>
    <property type="project" value="InterPro"/>
</dbReference>
<keyword evidence="2" id="KW-1185">Reference proteome</keyword>